<dbReference type="Proteomes" id="UP000298179">
    <property type="component" value="Unassembled WGS sequence"/>
</dbReference>
<dbReference type="EMBL" id="SOZD01000003">
    <property type="protein sequence ID" value="TFF23179.1"/>
    <property type="molecule type" value="Genomic_DNA"/>
</dbReference>
<comment type="caution">
    <text evidence="2">The sequence shown here is derived from an EMBL/GenBank/DDBJ whole genome shotgun (WGS) entry which is preliminary data.</text>
</comment>
<dbReference type="OrthoDB" id="231484at2"/>
<dbReference type="PANTHER" id="PTHR42923:SF3">
    <property type="entry name" value="PROTOPORPHYRINOGEN OXIDASE"/>
    <property type="match status" value="1"/>
</dbReference>
<proteinExistence type="predicted"/>
<evidence type="ECO:0000313" key="2">
    <source>
        <dbReference type="EMBL" id="TFF23179.1"/>
    </source>
</evidence>
<evidence type="ECO:0000313" key="3">
    <source>
        <dbReference type="Proteomes" id="UP000298179"/>
    </source>
</evidence>
<gene>
    <name evidence="2" type="ORF">E3C22_12160</name>
</gene>
<protein>
    <recommendedName>
        <fullName evidence="1">Amine oxidase domain-containing protein</fullName>
    </recommendedName>
</protein>
<feature type="domain" description="Amine oxidase" evidence="1">
    <location>
        <begin position="20"/>
        <end position="446"/>
    </location>
</feature>
<sequence>MAPVADPTRDFDVVIVGAGIAGLAAARRLRHRRLLVLEASERVGGRILSEPRGDYWLNFGAHLFGDDASPAGRLAGEMGLEALPIPGDRAGLAFHGRIIAGARAETYPLRLPLGLSGRASLVKMGLRLRSGVKRLLDVQRAVQGESAAARRMRQLGFDNSRTLADLVGPLHPDVELMLTTITERTSAAPSAMAAGYGLTSFAQVWSKHSFGRNLFGGSASLPQAIAADLGARVSLGATVETVQATGDGVVVSYRQGGETHRVTARQAIVAAPADVAAAIISGIADETLAALRQIRYGPFLSAAVATAETGPMPYDDIYALATPGLSFGVFFNQASTLRFGPRRPGGGLMLFRGAAGAAELMRGSDQDIEAAFLADLDRLYPGTRTIVREIRVQRWVKGAPYAFVGRAALQPALTRANGPVHLAGDYLEFPCMDAAIATGEEAAGRVEAALGPGVAQEMATDRP</sequence>
<dbReference type="SUPFAM" id="SSF51905">
    <property type="entry name" value="FAD/NAD(P)-binding domain"/>
    <property type="match status" value="1"/>
</dbReference>
<dbReference type="InterPro" id="IPR002937">
    <property type="entry name" value="Amino_oxidase"/>
</dbReference>
<accession>A0A4Y8RJE7</accession>
<keyword evidence="3" id="KW-1185">Reference proteome</keyword>
<dbReference type="Gene3D" id="3.50.50.60">
    <property type="entry name" value="FAD/NAD(P)-binding domain"/>
    <property type="match status" value="1"/>
</dbReference>
<dbReference type="Pfam" id="PF01593">
    <property type="entry name" value="Amino_oxidase"/>
    <property type="match status" value="1"/>
</dbReference>
<evidence type="ECO:0000259" key="1">
    <source>
        <dbReference type="Pfam" id="PF01593"/>
    </source>
</evidence>
<dbReference type="InterPro" id="IPR050464">
    <property type="entry name" value="Zeta_carotene_desat/Oxidored"/>
</dbReference>
<dbReference type="InterPro" id="IPR036188">
    <property type="entry name" value="FAD/NAD-bd_sf"/>
</dbReference>
<dbReference type="PANTHER" id="PTHR42923">
    <property type="entry name" value="PROTOPORPHYRINOGEN OXIDASE"/>
    <property type="match status" value="1"/>
</dbReference>
<dbReference type="AlphaFoldDB" id="A0A4Y8RJE7"/>
<dbReference type="GO" id="GO:0016491">
    <property type="term" value="F:oxidoreductase activity"/>
    <property type="evidence" value="ECO:0007669"/>
    <property type="project" value="InterPro"/>
</dbReference>
<name>A0A4Y8RJE7_9HYPH</name>
<reference evidence="2 3" key="1">
    <citation type="submission" date="2019-03" db="EMBL/GenBank/DDBJ databases">
        <title>Jiella endophytica sp. nov., a novel endophytic bacterium isolated from root of Ficus microcarpa Linn. f.</title>
        <authorList>
            <person name="Tuo L."/>
        </authorList>
    </citation>
    <scope>NUCLEOTIDE SEQUENCE [LARGE SCALE GENOMIC DNA]</scope>
    <source>
        <strain evidence="2 3">CBS5Q-3</strain>
    </source>
</reference>
<organism evidence="2 3">
    <name type="scientific">Jiella endophytica</name>
    <dbReference type="NCBI Taxonomy" id="2558362"/>
    <lineage>
        <taxon>Bacteria</taxon>
        <taxon>Pseudomonadati</taxon>
        <taxon>Pseudomonadota</taxon>
        <taxon>Alphaproteobacteria</taxon>
        <taxon>Hyphomicrobiales</taxon>
        <taxon>Aurantimonadaceae</taxon>
        <taxon>Jiella</taxon>
    </lineage>
</organism>